<keyword evidence="3" id="KW-1185">Reference proteome</keyword>
<evidence type="ECO:0000256" key="1">
    <source>
        <dbReference type="SAM" id="Phobius"/>
    </source>
</evidence>
<feature type="transmembrane region" description="Helical" evidence="1">
    <location>
        <begin position="12"/>
        <end position="33"/>
    </location>
</feature>
<comment type="caution">
    <text evidence="2">The sequence shown here is derived from an EMBL/GenBank/DDBJ whole genome shotgun (WGS) entry which is preliminary data.</text>
</comment>
<keyword evidence="1" id="KW-0472">Membrane</keyword>
<dbReference type="Proteomes" id="UP000636918">
    <property type="component" value="Unassembled WGS sequence"/>
</dbReference>
<sequence>MMATTGGLIAPGTTRAVVVLRVLVVALPCVALALAIPEVPHWFVLVAVPLSAAAWARVPDHAVGIVPLVLVAGWWASRGVVDWRVLVVAVLLLAAHLSAVMLSYGPGALPVDRGLVRLWLRRGLLALVPALVAWVSVRGIDPSLAPPWLWLTTASMTAVVLLVTARLTRSDAR</sequence>
<feature type="transmembrane region" description="Helical" evidence="1">
    <location>
        <begin position="83"/>
        <end position="106"/>
    </location>
</feature>
<protein>
    <submittedName>
        <fullName evidence="2">Uncharacterized protein</fullName>
    </submittedName>
</protein>
<dbReference type="RefSeq" id="WP_201940737.1">
    <property type="nucleotide sequence ID" value="NZ_JAERSG010000008.1"/>
</dbReference>
<keyword evidence="1" id="KW-0812">Transmembrane</keyword>
<feature type="transmembrane region" description="Helical" evidence="1">
    <location>
        <begin position="118"/>
        <end position="136"/>
    </location>
</feature>
<name>A0ABS1LF03_9ACTN</name>
<keyword evidence="1" id="KW-1133">Transmembrane helix</keyword>
<feature type="transmembrane region" description="Helical" evidence="1">
    <location>
        <begin position="148"/>
        <end position="167"/>
    </location>
</feature>
<accession>A0ABS1LF03</accession>
<dbReference type="EMBL" id="JAERSG010000008">
    <property type="protein sequence ID" value="MBL0750028.1"/>
    <property type="molecule type" value="Genomic_DNA"/>
</dbReference>
<evidence type="ECO:0000313" key="2">
    <source>
        <dbReference type="EMBL" id="MBL0750028.1"/>
    </source>
</evidence>
<evidence type="ECO:0000313" key="3">
    <source>
        <dbReference type="Proteomes" id="UP000636918"/>
    </source>
</evidence>
<organism evidence="2 3">
    <name type="scientific">Nocardioides baculatus</name>
    <dbReference type="NCBI Taxonomy" id="2801337"/>
    <lineage>
        <taxon>Bacteria</taxon>
        <taxon>Bacillati</taxon>
        <taxon>Actinomycetota</taxon>
        <taxon>Actinomycetes</taxon>
        <taxon>Propionibacteriales</taxon>
        <taxon>Nocardioidaceae</taxon>
        <taxon>Nocardioides</taxon>
    </lineage>
</organism>
<proteinExistence type="predicted"/>
<reference evidence="2 3" key="1">
    <citation type="submission" date="2021-01" db="EMBL/GenBank/DDBJ databases">
        <title>Genome seq and assembly of Nocardiodes sp. G10.</title>
        <authorList>
            <person name="Chhetri G."/>
        </authorList>
    </citation>
    <scope>NUCLEOTIDE SEQUENCE [LARGE SCALE GENOMIC DNA]</scope>
    <source>
        <strain evidence="2 3">G10</strain>
    </source>
</reference>
<gene>
    <name evidence="2" type="ORF">JI751_20585</name>
</gene>